<dbReference type="Proteomes" id="UP000554520">
    <property type="component" value="Unassembled WGS sequence"/>
</dbReference>
<evidence type="ECO:0000313" key="3">
    <source>
        <dbReference type="Proteomes" id="UP000554520"/>
    </source>
</evidence>
<dbReference type="AlphaFoldDB" id="A0A839UB64"/>
<organism evidence="2 3">
    <name type="scientific">Phyllobacterium trifolii</name>
    <dbReference type="NCBI Taxonomy" id="300193"/>
    <lineage>
        <taxon>Bacteria</taxon>
        <taxon>Pseudomonadati</taxon>
        <taxon>Pseudomonadota</taxon>
        <taxon>Alphaproteobacteria</taxon>
        <taxon>Hyphomicrobiales</taxon>
        <taxon>Phyllobacteriaceae</taxon>
        <taxon>Phyllobacterium</taxon>
    </lineage>
</organism>
<accession>A0A839UB64</accession>
<feature type="region of interest" description="Disordered" evidence="1">
    <location>
        <begin position="51"/>
        <end position="110"/>
    </location>
</feature>
<sequence length="236" mass="25971">MSLCVVEQSPGLPFSGTVPRVRSTRTGQAAWPKVRAMRSSGVGVRRMRAASRSAATAAAPCEERIDSAAARRGTRPLTRPTSGSDRSKPRTEPEAARRLCRSPRHRACPPRHTAIRRRTGRRRVLRLCPNAQTDVSLRFGGTVVHKALHGPGNAAATHEDLRKTNRPCTSMVFSRRLRRSSACLCAGLSAWPVLACRALFPVRRRISRLAPAKQARWPRILAVTDLLDHEPNAPMS</sequence>
<reference evidence="2 3" key="1">
    <citation type="submission" date="2020-08" db="EMBL/GenBank/DDBJ databases">
        <title>Genomic Encyclopedia of Type Strains, Phase III (KMG-III): the genomes of soil and plant-associated and newly described type strains.</title>
        <authorList>
            <person name="Whitman W."/>
        </authorList>
    </citation>
    <scope>NUCLEOTIDE SEQUENCE [LARGE SCALE GENOMIC DNA]</scope>
    <source>
        <strain evidence="2 3">CECT 7015</strain>
    </source>
</reference>
<name>A0A839UB64_9HYPH</name>
<feature type="compositionally biased region" description="Basic residues" evidence="1">
    <location>
        <begin position="98"/>
        <end position="110"/>
    </location>
</feature>
<dbReference type="EMBL" id="JACHXN010000007">
    <property type="protein sequence ID" value="MBB3146210.1"/>
    <property type="molecule type" value="Genomic_DNA"/>
</dbReference>
<feature type="compositionally biased region" description="Basic and acidic residues" evidence="1">
    <location>
        <begin position="85"/>
        <end position="97"/>
    </location>
</feature>
<evidence type="ECO:0000256" key="1">
    <source>
        <dbReference type="SAM" id="MobiDB-lite"/>
    </source>
</evidence>
<keyword evidence="3" id="KW-1185">Reference proteome</keyword>
<comment type="caution">
    <text evidence="2">The sequence shown here is derived from an EMBL/GenBank/DDBJ whole genome shotgun (WGS) entry which is preliminary data.</text>
</comment>
<gene>
    <name evidence="2" type="ORF">FHS21_002625</name>
</gene>
<proteinExistence type="predicted"/>
<evidence type="ECO:0000313" key="2">
    <source>
        <dbReference type="EMBL" id="MBB3146210.1"/>
    </source>
</evidence>
<protein>
    <submittedName>
        <fullName evidence="2">Uncharacterized protein</fullName>
    </submittedName>
</protein>